<dbReference type="VEuPathDB" id="TriTrypDB:BSAL_50725"/>
<name>A0A0S4IKC1_BODSA</name>
<feature type="non-terminal residue" evidence="1">
    <location>
        <position position="1"/>
    </location>
</feature>
<keyword evidence="2" id="KW-1185">Reference proteome</keyword>
<sequence>HPSHIVGHSDALVSEELTIASRARFRDRRQVNETEVVYGRHRSDCTGTLPPLRSGEIAVSVEVAYALGYGVRRELASSAGLDKSVTLQRMEHVSRWRIIRDGVVGGVKSGIIAQLPPSRGVTTVRIVTHTGRSMVVKATQDESLGPNEISVSPRLATCLGLTHAAWAAGCLVGSHAQVASRRTPPHPSLLAVYDEPSMRPADSASYEDPVTEVVLQPLDRNTFTDKELDSTEHRTALYEHVGLCVGDVIALNVVAPGMRAVVAEIKTKARRSTPSGEVIYLDQGEKLGAALTFKAKVSQVPYMKERLPPISLVEAPFTTREGKTIRKRVSFSEAFPNLAILTIRAKSSIVHPLSLCIRCSGAALVVDEHSATFPLPCSGGASGAQNVPLHFVLATGGEERSVCISRNCCSRSPNFVDVEITVSEGTAETSFPSVSMHSLLAQEALRQYGVMQLERQKSFSREATSGRCVCYLVVGPSLSGKSFVGNALARSVVFPMSTSDKNIEFPLVNHHGFARVCDPACPTRQAIVAEARSLRLPPKDAGTELAEECAIENFSAIEEVLVQRNRWGWTHIVLVVVAPPSSFDATLAALECIAPNKLRAEATAHVINNKCASECGAAKVENRKLQVPLLNCSSFQTVGDPVAQVLGTCVPIVSLRTKRRLVAASRGNTPSIEVLPPSKILLHANAVQVGGSRPVMLHMPTNEINEATALPLATPPPPPPNPKSEDDIIQRMLLQRPPKGHEAMNTGEAHVPVVILLSPLPCDNEEEEELYHGPLHRMVL</sequence>
<dbReference type="EMBL" id="CYKH01000047">
    <property type="protein sequence ID" value="CUE65091.1"/>
    <property type="molecule type" value="Genomic_DNA"/>
</dbReference>
<gene>
    <name evidence="1" type="ORF">BSAL_50725</name>
</gene>
<accession>A0A0S4IKC1</accession>
<organism evidence="1 2">
    <name type="scientific">Bodo saltans</name>
    <name type="common">Flagellated protozoan</name>
    <dbReference type="NCBI Taxonomy" id="75058"/>
    <lineage>
        <taxon>Eukaryota</taxon>
        <taxon>Discoba</taxon>
        <taxon>Euglenozoa</taxon>
        <taxon>Kinetoplastea</taxon>
        <taxon>Metakinetoplastina</taxon>
        <taxon>Eubodonida</taxon>
        <taxon>Bodonidae</taxon>
        <taxon>Bodo</taxon>
    </lineage>
</organism>
<proteinExistence type="predicted"/>
<protein>
    <submittedName>
        <fullName evidence="1">Uncharacterized protein</fullName>
    </submittedName>
</protein>
<evidence type="ECO:0000313" key="1">
    <source>
        <dbReference type="EMBL" id="CUE65091.1"/>
    </source>
</evidence>
<dbReference type="AlphaFoldDB" id="A0A0S4IKC1"/>
<evidence type="ECO:0000313" key="2">
    <source>
        <dbReference type="Proteomes" id="UP000051952"/>
    </source>
</evidence>
<reference evidence="2" key="1">
    <citation type="submission" date="2015-09" db="EMBL/GenBank/DDBJ databases">
        <authorList>
            <consortium name="Pathogen Informatics"/>
        </authorList>
    </citation>
    <scope>NUCLEOTIDE SEQUENCE [LARGE SCALE GENOMIC DNA]</scope>
    <source>
        <strain evidence="2">Lake Konstanz</strain>
    </source>
</reference>
<dbReference type="Proteomes" id="UP000051952">
    <property type="component" value="Unassembled WGS sequence"/>
</dbReference>